<accession>A0A1B2EWJ2</accession>
<feature type="region of interest" description="Disordered" evidence="1">
    <location>
        <begin position="1"/>
        <end position="21"/>
    </location>
</feature>
<dbReference type="EMBL" id="CP016619">
    <property type="protein sequence ID" value="ANY84315.1"/>
    <property type="molecule type" value="Genomic_DNA"/>
</dbReference>
<sequence length="71" mass="8065">MTQQTTDSSGTTRHRAEDDLFHFDRSRAAKTTECDTGLFGAKASARHWMSGLRPRWLEGKSQPLVRSRSEI</sequence>
<gene>
    <name evidence="2" type="ORF">BB934_39545</name>
</gene>
<keyword evidence="2" id="KW-0614">Plasmid</keyword>
<geneLocation type="plasmid" evidence="2">
    <name>unnamed2</name>
</geneLocation>
<reference evidence="2" key="1">
    <citation type="submission" date="2016-07" db="EMBL/GenBank/DDBJ databases">
        <title>Microvirga ossetica sp. nov. a new species of rhizobia isolated from root nodules of the legume species Vicia alpestris Steven originated from North Ossetia region in the Caucasus.</title>
        <authorList>
            <person name="Safronova V.I."/>
            <person name="Kuznetsova I.G."/>
            <person name="Sazanova A.L."/>
            <person name="Belimov A."/>
            <person name="Andronov E."/>
            <person name="Osledkin Y.S."/>
            <person name="Onishchuk O.P."/>
            <person name="Kurchak O.N."/>
            <person name="Shaposhnikov A.I."/>
            <person name="Willems A."/>
            <person name="Tikhonovich I.A."/>
        </authorList>
    </citation>
    <scope>NUCLEOTIDE SEQUENCE [LARGE SCALE GENOMIC DNA]</scope>
    <source>
        <strain evidence="2">V5/3M</strain>
        <plasmid evidence="2">unnamed2</plasmid>
    </source>
</reference>
<proteinExistence type="predicted"/>
<protein>
    <submittedName>
        <fullName evidence="2">Uncharacterized protein</fullName>
    </submittedName>
</protein>
<feature type="compositionally biased region" description="Polar residues" evidence="1">
    <location>
        <begin position="1"/>
        <end position="11"/>
    </location>
</feature>
<organism evidence="2">
    <name type="scientific">Microvirga ossetica</name>
    <dbReference type="NCBI Taxonomy" id="1882682"/>
    <lineage>
        <taxon>Bacteria</taxon>
        <taxon>Pseudomonadati</taxon>
        <taxon>Pseudomonadota</taxon>
        <taxon>Alphaproteobacteria</taxon>
        <taxon>Hyphomicrobiales</taxon>
        <taxon>Methylobacteriaceae</taxon>
        <taxon>Microvirga</taxon>
    </lineage>
</organism>
<dbReference type="AlphaFoldDB" id="A0A1B2EWJ2"/>
<name>A0A1B2EWJ2_9HYPH</name>
<dbReference type="KEGG" id="moc:BB934_39545"/>
<evidence type="ECO:0000256" key="1">
    <source>
        <dbReference type="SAM" id="MobiDB-lite"/>
    </source>
</evidence>
<evidence type="ECO:0000313" key="2">
    <source>
        <dbReference type="EMBL" id="ANY84315.1"/>
    </source>
</evidence>